<dbReference type="AlphaFoldDB" id="A0A7D9IMH7"/>
<name>A0A7D9IMH7_PARCT</name>
<gene>
    <name evidence="2" type="ORF">PACLA_8A073551</name>
</gene>
<dbReference type="EMBL" id="CACRXK020007051">
    <property type="protein sequence ID" value="CAB4011165.1"/>
    <property type="molecule type" value="Genomic_DNA"/>
</dbReference>
<organism evidence="2 3">
    <name type="scientific">Paramuricea clavata</name>
    <name type="common">Red gorgonian</name>
    <name type="synonym">Violescent sea-whip</name>
    <dbReference type="NCBI Taxonomy" id="317549"/>
    <lineage>
        <taxon>Eukaryota</taxon>
        <taxon>Metazoa</taxon>
        <taxon>Cnidaria</taxon>
        <taxon>Anthozoa</taxon>
        <taxon>Octocorallia</taxon>
        <taxon>Malacalcyonacea</taxon>
        <taxon>Plexauridae</taxon>
        <taxon>Paramuricea</taxon>
    </lineage>
</organism>
<sequence length="309" mass="35120">MDDSFSNSLYEIEQAAVIPNVDNAIICSCRGICLRSSGHNACPCKGIDQYCLSACHGDNSICLNNQKTLESDSSDSDSEDQYTPQKLSKKPPAGDLEEGECTEDLVDKKAEDDLEVLAEERVEDVEVVAEEEFEIWLWKIIQTREWVHMINNYRRQPAVFADLVNGEMVEHIHNQEQLQQDELPDAPPEDEPPQNNIPDWCECGLCQNMPTQQNKCCSSRKMPCITTTPLFQQLVLDGNVLNLAMLYREDVLVMDQPRNNDNFRHTAYRQYVLWQHGRLGKGSCSKLLCLGNTVKVPIAKWCVYWISSS</sequence>
<dbReference type="Proteomes" id="UP001152795">
    <property type="component" value="Unassembled WGS sequence"/>
</dbReference>
<protein>
    <recommendedName>
        <fullName evidence="1">P2X purinoreceptor 7 intracellular domain-containing protein</fullName>
    </recommendedName>
</protein>
<dbReference type="PANTHER" id="PTHR36981:SF3">
    <property type="entry name" value="UBIQUITIN-LIKE PROTEASE FAMILY PROFILE DOMAIN-CONTAINING PROTEIN"/>
    <property type="match status" value="1"/>
</dbReference>
<evidence type="ECO:0000313" key="2">
    <source>
        <dbReference type="EMBL" id="CAB4011165.1"/>
    </source>
</evidence>
<accession>A0A7D9IMH7</accession>
<dbReference type="InterPro" id="IPR046815">
    <property type="entry name" value="P2RX7_C"/>
</dbReference>
<proteinExistence type="predicted"/>
<dbReference type="PANTHER" id="PTHR36981">
    <property type="entry name" value="ZGC:195170"/>
    <property type="match status" value="1"/>
</dbReference>
<dbReference type="OrthoDB" id="494673at2759"/>
<dbReference type="Pfam" id="PF20478">
    <property type="entry name" value="P2RX7_C"/>
    <property type="match status" value="1"/>
</dbReference>
<comment type="caution">
    <text evidence="2">The sequence shown here is derived from an EMBL/GenBank/DDBJ whole genome shotgun (WGS) entry which is preliminary data.</text>
</comment>
<feature type="domain" description="P2X purinoreceptor 7 intracellular" evidence="1">
    <location>
        <begin position="173"/>
        <end position="278"/>
    </location>
</feature>
<reference evidence="2" key="1">
    <citation type="submission" date="2020-04" db="EMBL/GenBank/DDBJ databases">
        <authorList>
            <person name="Alioto T."/>
            <person name="Alioto T."/>
            <person name="Gomez Garrido J."/>
        </authorList>
    </citation>
    <scope>NUCLEOTIDE SEQUENCE</scope>
    <source>
        <strain evidence="2">A484AB</strain>
    </source>
</reference>
<evidence type="ECO:0000313" key="3">
    <source>
        <dbReference type="Proteomes" id="UP001152795"/>
    </source>
</evidence>
<evidence type="ECO:0000259" key="1">
    <source>
        <dbReference type="Pfam" id="PF20478"/>
    </source>
</evidence>
<keyword evidence="3" id="KW-1185">Reference proteome</keyword>